<protein>
    <submittedName>
        <fullName evidence="2">Uncharacterized protein</fullName>
    </submittedName>
</protein>
<dbReference type="EMBL" id="JAANIU010001748">
    <property type="protein sequence ID" value="KAG1566405.1"/>
    <property type="molecule type" value="Genomic_DNA"/>
</dbReference>
<reference evidence="2 3" key="1">
    <citation type="journal article" date="2020" name="Microb. Genom.">
        <title>Genetic diversity of clinical and environmental Mucorales isolates obtained from an investigation of mucormycosis cases among solid organ transplant recipients.</title>
        <authorList>
            <person name="Nguyen M.H."/>
            <person name="Kaul D."/>
            <person name="Muto C."/>
            <person name="Cheng S.J."/>
            <person name="Richter R.A."/>
            <person name="Bruno V.M."/>
            <person name="Liu G."/>
            <person name="Beyhan S."/>
            <person name="Sundermann A.J."/>
            <person name="Mounaud S."/>
            <person name="Pasculle A.W."/>
            <person name="Nierman W.C."/>
            <person name="Driscoll E."/>
            <person name="Cumbie R."/>
            <person name="Clancy C.J."/>
            <person name="Dupont C.L."/>
        </authorList>
    </citation>
    <scope>NUCLEOTIDE SEQUENCE [LARGE SCALE GENOMIC DNA]</scope>
    <source>
        <strain evidence="2 3">GL24</strain>
    </source>
</reference>
<evidence type="ECO:0000313" key="3">
    <source>
        <dbReference type="Proteomes" id="UP000740926"/>
    </source>
</evidence>
<comment type="caution">
    <text evidence="2">The sequence shown here is derived from an EMBL/GenBank/DDBJ whole genome shotgun (WGS) entry which is preliminary data.</text>
</comment>
<proteinExistence type="predicted"/>
<keyword evidence="3" id="KW-1185">Reference proteome</keyword>
<gene>
    <name evidence="2" type="ORF">G6F50_009176</name>
</gene>
<evidence type="ECO:0000256" key="1">
    <source>
        <dbReference type="SAM" id="MobiDB-lite"/>
    </source>
</evidence>
<organism evidence="2 3">
    <name type="scientific">Rhizopus delemar</name>
    <dbReference type="NCBI Taxonomy" id="936053"/>
    <lineage>
        <taxon>Eukaryota</taxon>
        <taxon>Fungi</taxon>
        <taxon>Fungi incertae sedis</taxon>
        <taxon>Mucoromycota</taxon>
        <taxon>Mucoromycotina</taxon>
        <taxon>Mucoromycetes</taxon>
        <taxon>Mucorales</taxon>
        <taxon>Mucorineae</taxon>
        <taxon>Rhizopodaceae</taxon>
        <taxon>Rhizopus</taxon>
    </lineage>
</organism>
<dbReference type="Proteomes" id="UP000740926">
    <property type="component" value="Unassembled WGS sequence"/>
</dbReference>
<name>A0A9P6YYE4_9FUNG</name>
<feature type="region of interest" description="Disordered" evidence="1">
    <location>
        <begin position="82"/>
        <end position="101"/>
    </location>
</feature>
<feature type="compositionally biased region" description="Basic residues" evidence="1">
    <location>
        <begin position="82"/>
        <end position="93"/>
    </location>
</feature>
<evidence type="ECO:0000313" key="2">
    <source>
        <dbReference type="EMBL" id="KAG1566405.1"/>
    </source>
</evidence>
<sequence length="101" mass="12087">MSERVSILQAQFLFRSLYLPEDALLHRLLPYIQCTKGHQWYLLSRTSLWKMALSTTDEPDTRSFKAAKRRFPQQNLEIRQQHRTSKQLSHYRRSISIDPIL</sequence>
<dbReference type="AlphaFoldDB" id="A0A9P6YYE4"/>
<accession>A0A9P6YYE4</accession>